<dbReference type="EMBL" id="CP081201">
    <property type="protein sequence ID" value="UXZ95107.1"/>
    <property type="molecule type" value="Genomic_DNA"/>
</dbReference>
<proteinExistence type="predicted"/>
<name>A0ABY6FB38_9PSED</name>
<dbReference type="Proteomes" id="UP001063228">
    <property type="component" value="Chromosome"/>
</dbReference>
<accession>A0ABY6FB38</accession>
<reference evidence="1" key="1">
    <citation type="submission" date="2021-08" db="EMBL/GenBank/DDBJ databases">
        <title>Complete genome sequence of Pseudomonas phytophila.</title>
        <authorList>
            <person name="Weir B.S."/>
            <person name="Templeton M.D."/>
            <person name="Arshed S."/>
            <person name="Andersen M.T."/>
            <person name="Jayaraman J."/>
        </authorList>
    </citation>
    <scope>NUCLEOTIDE SEQUENCE</scope>
    <source>
        <strain evidence="1">ICMP 23753</strain>
    </source>
</reference>
<protein>
    <submittedName>
        <fullName evidence="1">Uncharacterized protein</fullName>
    </submittedName>
</protein>
<gene>
    <name evidence="1" type="ORF">K3169_22625</name>
</gene>
<organism evidence="1 2">
    <name type="scientific">Pseudomonas phytophila</name>
    <dbReference type="NCBI Taxonomy" id="2867264"/>
    <lineage>
        <taxon>Bacteria</taxon>
        <taxon>Pseudomonadati</taxon>
        <taxon>Pseudomonadota</taxon>
        <taxon>Gammaproteobacteria</taxon>
        <taxon>Pseudomonadales</taxon>
        <taxon>Pseudomonadaceae</taxon>
        <taxon>Pseudomonas</taxon>
    </lineage>
</organism>
<evidence type="ECO:0000313" key="1">
    <source>
        <dbReference type="EMBL" id="UXZ95107.1"/>
    </source>
</evidence>
<sequence length="117" mass="13042">MSDIEILSLSPDSRYQVQATPCEAGNSHWLFPPQIIDTQNGTEVFSFKDPLWSADSSTWLSPTRVELRLRKYPGHRAPLGLVVIIECALRTAEYGDGTHIELARLESTLEGMLDLLG</sequence>
<dbReference type="RefSeq" id="WP_263268123.1">
    <property type="nucleotide sequence ID" value="NZ_CP081201.1"/>
</dbReference>
<evidence type="ECO:0000313" key="2">
    <source>
        <dbReference type="Proteomes" id="UP001063228"/>
    </source>
</evidence>
<keyword evidence="2" id="KW-1185">Reference proteome</keyword>